<dbReference type="GO" id="GO:0097539">
    <property type="term" value="C:ciliary transition fiber"/>
    <property type="evidence" value="ECO:0007669"/>
    <property type="project" value="InterPro"/>
</dbReference>
<feature type="region of interest" description="Disordered" evidence="2">
    <location>
        <begin position="448"/>
        <end position="475"/>
    </location>
</feature>
<reference evidence="5" key="1">
    <citation type="submission" date="2024-02" db="UniProtKB">
        <authorList>
            <consortium name="WormBaseParasite"/>
        </authorList>
    </citation>
    <scope>IDENTIFICATION</scope>
</reference>
<dbReference type="WBParaSite" id="MBELARI_LOCUS13160">
    <property type="protein sequence ID" value="MBELARI_LOCUS13160"/>
    <property type="gene ID" value="MBELARI_LOCUS13160"/>
</dbReference>
<keyword evidence="4" id="KW-1185">Reference proteome</keyword>
<evidence type="ECO:0000259" key="3">
    <source>
        <dbReference type="Pfam" id="PF21007"/>
    </source>
</evidence>
<protein>
    <recommendedName>
        <fullName evidence="3">Fas-binding factor 1 C-terminal domain-containing protein</fullName>
    </recommendedName>
</protein>
<feature type="compositionally biased region" description="Polar residues" evidence="2">
    <location>
        <begin position="13"/>
        <end position="37"/>
    </location>
</feature>
<organism evidence="4 5">
    <name type="scientific">Mesorhabditis belari</name>
    <dbReference type="NCBI Taxonomy" id="2138241"/>
    <lineage>
        <taxon>Eukaryota</taxon>
        <taxon>Metazoa</taxon>
        <taxon>Ecdysozoa</taxon>
        <taxon>Nematoda</taxon>
        <taxon>Chromadorea</taxon>
        <taxon>Rhabditida</taxon>
        <taxon>Rhabditina</taxon>
        <taxon>Rhabditomorpha</taxon>
        <taxon>Rhabditoidea</taxon>
        <taxon>Rhabditidae</taxon>
        <taxon>Mesorhabditinae</taxon>
        <taxon>Mesorhabditis</taxon>
    </lineage>
</organism>
<evidence type="ECO:0000313" key="4">
    <source>
        <dbReference type="Proteomes" id="UP000887575"/>
    </source>
</evidence>
<dbReference type="AlphaFoldDB" id="A0AAF3EH44"/>
<dbReference type="Proteomes" id="UP000887575">
    <property type="component" value="Unassembled WGS sequence"/>
</dbReference>
<accession>A0AAF3EH44</accession>
<feature type="region of interest" description="Disordered" evidence="2">
    <location>
        <begin position="1"/>
        <end position="107"/>
    </location>
</feature>
<keyword evidence="1" id="KW-0175">Coiled coil</keyword>
<sequence>MSNDPLDLLGPQQKRSTVTFAEPTRPSTAATGRSNLDSLFGDPGPRQSTAEGRRNESATTPAPATRRPRPTSTDLFGGPSTSQEAPVTQQTPSVPITQTSQSDTESILRIQRLEKEIERLNREIDDLTRRKKRDEEDLEKEWREKLGNKEKSWLSDREEMEKGYQKQIQRLTEQNENDMERLRENYSRQIEALQSSNSQTRDVVGVVEKVDRLSSQISDLVHSVGGSGERIQADLETTLRIRETQIESREQNLKSELDRFKEEKDNVTLLNLKLKDLVQQQEDGIQKEKWKIREDWNRLSAERKIFKEDQRFVLESIEKQKRMLETTKESFFKEQHDLLIRVSNEKESLEREQQQFQLKRSADVRRLKEEATQLQHRIQNVQLAEEHSESLRLHYEAKYKQLCELEASLMEECMELENLRNRGFPIPESTQHQPRHEGRVIAINRVESRPPPPVVNEQFPDFPIDSGRKERSDSVRAVLRKHADFLEKYTGQRVAAVAPRNPSLDEWQQGENR</sequence>
<dbReference type="GO" id="GO:0005814">
    <property type="term" value="C:centriole"/>
    <property type="evidence" value="ECO:0007669"/>
    <property type="project" value="TreeGrafter"/>
</dbReference>
<dbReference type="GO" id="GO:0090162">
    <property type="term" value="P:establishment of epithelial cell polarity"/>
    <property type="evidence" value="ECO:0007669"/>
    <property type="project" value="InterPro"/>
</dbReference>
<proteinExistence type="predicted"/>
<feature type="compositionally biased region" description="Polar residues" evidence="2">
    <location>
        <begin position="79"/>
        <end position="105"/>
    </location>
</feature>
<evidence type="ECO:0000256" key="2">
    <source>
        <dbReference type="SAM" id="MobiDB-lite"/>
    </source>
</evidence>
<dbReference type="Pfam" id="PF21007">
    <property type="entry name" value="FBF1"/>
    <property type="match status" value="1"/>
</dbReference>
<dbReference type="PANTHER" id="PTHR33689">
    <property type="entry name" value="FAS-BINDING FACTOR 1"/>
    <property type="match status" value="1"/>
</dbReference>
<evidence type="ECO:0000256" key="1">
    <source>
        <dbReference type="SAM" id="Coils"/>
    </source>
</evidence>
<dbReference type="PANTHER" id="PTHR33689:SF1">
    <property type="entry name" value="FAS-BINDING FACTOR 1"/>
    <property type="match status" value="1"/>
</dbReference>
<feature type="coiled-coil region" evidence="1">
    <location>
        <begin position="243"/>
        <end position="270"/>
    </location>
</feature>
<name>A0AAF3EH44_9BILA</name>
<dbReference type="InterPro" id="IPR049390">
    <property type="entry name" value="FBF1_C"/>
</dbReference>
<feature type="coiled-coil region" evidence="1">
    <location>
        <begin position="314"/>
        <end position="384"/>
    </location>
</feature>
<dbReference type="InterPro" id="IPR033561">
    <property type="entry name" value="FBF1"/>
</dbReference>
<dbReference type="GO" id="GO:0036064">
    <property type="term" value="C:ciliary basal body"/>
    <property type="evidence" value="ECO:0007669"/>
    <property type="project" value="TreeGrafter"/>
</dbReference>
<dbReference type="GO" id="GO:0060271">
    <property type="term" value="P:cilium assembly"/>
    <property type="evidence" value="ECO:0007669"/>
    <property type="project" value="InterPro"/>
</dbReference>
<feature type="domain" description="Fas-binding factor 1 C-terminal" evidence="3">
    <location>
        <begin position="109"/>
        <end position="420"/>
    </location>
</feature>
<evidence type="ECO:0000313" key="5">
    <source>
        <dbReference type="WBParaSite" id="MBELARI_LOCUS13160"/>
    </source>
</evidence>